<feature type="domain" description="CheW-like" evidence="1">
    <location>
        <begin position="6"/>
        <end position="142"/>
    </location>
</feature>
<dbReference type="AlphaFoldDB" id="A0A848M4M1"/>
<dbReference type="InterPro" id="IPR002545">
    <property type="entry name" value="CheW-lke_dom"/>
</dbReference>
<sequence>MQTAVNEQYIEFGIQQEKYAIRIQEIQEIVKMQEITPVPSMNSFVKGVINLRGKIIPVISLRRLFDLPDAEYTRSSRMIVVYHMDETIGIEVDYVNKVTRFPDVQLPGDQVGSVTGRYFAGIGMSDHGLTGILQLNDLLLQE</sequence>
<dbReference type="Proteomes" id="UP000565468">
    <property type="component" value="Unassembled WGS sequence"/>
</dbReference>
<dbReference type="EMBL" id="JABBPN010000003">
    <property type="protein sequence ID" value="NMO95181.1"/>
    <property type="molecule type" value="Genomic_DNA"/>
</dbReference>
<dbReference type="SMART" id="SM00260">
    <property type="entry name" value="CheW"/>
    <property type="match status" value="1"/>
</dbReference>
<dbReference type="PANTHER" id="PTHR22617">
    <property type="entry name" value="CHEMOTAXIS SENSOR HISTIDINE KINASE-RELATED"/>
    <property type="match status" value="1"/>
</dbReference>
<dbReference type="PANTHER" id="PTHR22617:SF23">
    <property type="entry name" value="CHEMOTAXIS PROTEIN CHEW"/>
    <property type="match status" value="1"/>
</dbReference>
<proteinExistence type="predicted"/>
<reference evidence="2 3" key="1">
    <citation type="submission" date="2020-04" db="EMBL/GenBank/DDBJ databases">
        <title>Paenibacillus algicola sp. nov., a novel marine bacterium producing alginate lyase.</title>
        <authorList>
            <person name="Huang H."/>
        </authorList>
    </citation>
    <scope>NUCLEOTIDE SEQUENCE [LARGE SCALE GENOMIC DNA]</scope>
    <source>
        <strain evidence="2 3">L7-75</strain>
    </source>
</reference>
<protein>
    <submittedName>
        <fullName evidence="2">Purine-binding chemotaxis protein CheW</fullName>
    </submittedName>
</protein>
<dbReference type="Gene3D" id="2.30.30.40">
    <property type="entry name" value="SH3 Domains"/>
    <property type="match status" value="1"/>
</dbReference>
<evidence type="ECO:0000313" key="2">
    <source>
        <dbReference type="EMBL" id="NMO95181.1"/>
    </source>
</evidence>
<dbReference type="RefSeq" id="WP_169503933.1">
    <property type="nucleotide sequence ID" value="NZ_JABBPN010000003.1"/>
</dbReference>
<evidence type="ECO:0000259" key="1">
    <source>
        <dbReference type="PROSITE" id="PS50851"/>
    </source>
</evidence>
<dbReference type="SUPFAM" id="SSF50341">
    <property type="entry name" value="CheW-like"/>
    <property type="match status" value="1"/>
</dbReference>
<name>A0A848M4M1_PAELE</name>
<gene>
    <name evidence="2" type="ORF">HII30_05180</name>
</gene>
<dbReference type="InterPro" id="IPR036061">
    <property type="entry name" value="CheW-like_dom_sf"/>
</dbReference>
<dbReference type="PROSITE" id="PS50851">
    <property type="entry name" value="CHEW"/>
    <property type="match status" value="1"/>
</dbReference>
<accession>A0A848M4M1</accession>
<dbReference type="GO" id="GO:0005829">
    <property type="term" value="C:cytosol"/>
    <property type="evidence" value="ECO:0007669"/>
    <property type="project" value="TreeGrafter"/>
</dbReference>
<dbReference type="GO" id="GO:0007165">
    <property type="term" value="P:signal transduction"/>
    <property type="evidence" value="ECO:0007669"/>
    <property type="project" value="InterPro"/>
</dbReference>
<organism evidence="2 3">
    <name type="scientific">Paenibacillus lemnae</name>
    <dbReference type="NCBI Taxonomy" id="1330551"/>
    <lineage>
        <taxon>Bacteria</taxon>
        <taxon>Bacillati</taxon>
        <taxon>Bacillota</taxon>
        <taxon>Bacilli</taxon>
        <taxon>Bacillales</taxon>
        <taxon>Paenibacillaceae</taxon>
        <taxon>Paenibacillus</taxon>
    </lineage>
</organism>
<dbReference type="GO" id="GO:0006935">
    <property type="term" value="P:chemotaxis"/>
    <property type="evidence" value="ECO:0007669"/>
    <property type="project" value="InterPro"/>
</dbReference>
<keyword evidence="3" id="KW-1185">Reference proteome</keyword>
<dbReference type="InterPro" id="IPR039315">
    <property type="entry name" value="CheW"/>
</dbReference>
<evidence type="ECO:0000313" key="3">
    <source>
        <dbReference type="Proteomes" id="UP000565468"/>
    </source>
</evidence>
<dbReference type="Gene3D" id="2.40.50.180">
    <property type="entry name" value="CheA-289, Domain 4"/>
    <property type="match status" value="1"/>
</dbReference>
<dbReference type="Pfam" id="PF01584">
    <property type="entry name" value="CheW"/>
    <property type="match status" value="1"/>
</dbReference>
<comment type="caution">
    <text evidence="2">The sequence shown here is derived from an EMBL/GenBank/DDBJ whole genome shotgun (WGS) entry which is preliminary data.</text>
</comment>